<gene>
    <name evidence="1" type="ORF">ESZ47_01525</name>
</gene>
<keyword evidence="2" id="KW-1185">Reference proteome</keyword>
<dbReference type="RefSeq" id="WP_148604134.1">
    <property type="nucleotide sequence ID" value="NZ_BSUV01000001.1"/>
</dbReference>
<proteinExistence type="predicted"/>
<accession>A0A6P2CLC4</accession>
<sequence length="172" mass="20103">MADRIDKLLYDYYSGRLHSKVNNRIREIETPTNNDENIGGSRAQNKHIRPVDDMIIKKEQDVVLNKCRADLIYATRLVKRIEDSFDPDICNVVKLHFDKRLGQDWLAIESVTGISTRQGQRYVNWFKREVGNVFWYDKGKEQTTNFIKKEATIDDLAEITSLIKNRLKAVDN</sequence>
<dbReference type="Proteomes" id="UP000442244">
    <property type="component" value="Unassembled WGS sequence"/>
</dbReference>
<name>A0A6P2CLC4_9LACO</name>
<comment type="caution">
    <text evidence="1">The sequence shown here is derived from an EMBL/GenBank/DDBJ whole genome shotgun (WGS) entry which is preliminary data.</text>
</comment>
<protein>
    <submittedName>
        <fullName evidence="1">DUF722 domain-containing protein</fullName>
    </submittedName>
</protein>
<reference evidence="1 2" key="1">
    <citation type="submission" date="2019-01" db="EMBL/GenBank/DDBJ databases">
        <title>Leuconostoc litchii sp. nov., a novel lactic acid bacterium isolated from lychee.</title>
        <authorList>
            <person name="Wang L.-T."/>
        </authorList>
    </citation>
    <scope>NUCLEOTIDE SEQUENCE [LARGE SCALE GENOMIC DNA]</scope>
    <source>
        <strain evidence="1 2">MB7</strain>
    </source>
</reference>
<dbReference type="EMBL" id="SDGY01000001">
    <property type="protein sequence ID" value="TYC46848.1"/>
    <property type="molecule type" value="Genomic_DNA"/>
</dbReference>
<evidence type="ECO:0000313" key="2">
    <source>
        <dbReference type="Proteomes" id="UP000442244"/>
    </source>
</evidence>
<evidence type="ECO:0000313" key="1">
    <source>
        <dbReference type="EMBL" id="TYC46848.1"/>
    </source>
</evidence>
<dbReference type="AlphaFoldDB" id="A0A6P2CLC4"/>
<organism evidence="1 2">
    <name type="scientific">Leuconostoc litchii</name>
    <dbReference type="NCBI Taxonomy" id="1981069"/>
    <lineage>
        <taxon>Bacteria</taxon>
        <taxon>Bacillati</taxon>
        <taxon>Bacillota</taxon>
        <taxon>Bacilli</taxon>
        <taxon>Lactobacillales</taxon>
        <taxon>Lactobacillaceae</taxon>
        <taxon>Leuconostoc</taxon>
    </lineage>
</organism>
<dbReference type="OrthoDB" id="2243822at2"/>